<sequence length="853" mass="96605">MRQYNEIKEQYNDAIVLFRMGDFYETFNNDAVITAKILGIVLTKRSNGAAAEIPLAGFPYHSIDNYLHKLVNAGHRVAICEQVEDPKLAKGIVKREVIEVVTPGTITSDTALNDKSNQYIGCIHFDNEDSGYAILDQSTGELFIGQCLAIDLTESLLKFAPREILISSNIIYSTALWYRTLRPFITVIDDWLLSYDESNRILKKHFQVRSLKGFGCESLKLSIAAAGAIFHHINNTLNGSLNHVTNLKTIHDEGIMGIDSFSVKNLEVFRSLTTQGTHGTLIDLLDHTVTNGGGRMLKQWLNRPLNDLERLNNRLDVVNAFTNHKNQLNKCRIIFKDILDIERILGKINQSKVAPRDIIGLKQSLSRIPELKEILYKIDDQYLNKIRSDFVDTFSIVELISSQLNDEVPVQIKQGNIIREGINKKLDELRKLILGGKQWIDELEKNERERTGANRLRIGFNKVYGYYLEISKSQQNNIPDEYIRKQTLVSSERFITTELKEYEEKILSAEDKILAIETELFSICCSKILEKVELIQTNAKILNRIDVLITFAHLAIQNRYCKPRLSKNSILKINDSRHPVVEKLLPSSERFVSNSIDLEVSKNQIHLITGPNMAGKSTYLRQIGLIVLMAQIGSFIPAKDAEIGIVDHLFTRVGASDNLAGGESTFLVEMIEASNIIHNATSQSLILLDEIGRGTATFDGLSLAWSITEYLHNNQSVAARTLFATHYHELTKLDQTLDRLENYHASVEESEEEIIFLKKILPGPGNKSYGIHVAKMAGLPQSILDRANEILIHHLKESKEVGNYLPEKHTNQVSMFQDDILSYLEDLRNININEVTPIEALKILDDLKKKYES</sequence>
<evidence type="ECO:0000256" key="2">
    <source>
        <dbReference type="ARBA" id="ARBA00022741"/>
    </source>
</evidence>
<evidence type="ECO:0000256" key="3">
    <source>
        <dbReference type="ARBA" id="ARBA00022763"/>
    </source>
</evidence>
<dbReference type="PROSITE" id="PS00486">
    <property type="entry name" value="DNA_MISMATCH_REPAIR_2"/>
    <property type="match status" value="1"/>
</dbReference>
<dbReference type="InterPro" id="IPR007696">
    <property type="entry name" value="DNA_mismatch_repair_MutS_core"/>
</dbReference>
<gene>
    <name evidence="9" type="ORF">METZ01_LOCUS56573</name>
</gene>
<dbReference type="EMBL" id="UINC01003143">
    <property type="protein sequence ID" value="SVA03719.1"/>
    <property type="molecule type" value="Genomic_DNA"/>
</dbReference>
<protein>
    <recommendedName>
        <fullName evidence="8">DNA mismatch repair proteins mutS family domain-containing protein</fullName>
    </recommendedName>
</protein>
<dbReference type="InterPro" id="IPR027417">
    <property type="entry name" value="P-loop_NTPase"/>
</dbReference>
<dbReference type="InterPro" id="IPR016151">
    <property type="entry name" value="DNA_mismatch_repair_MutS_N"/>
</dbReference>
<organism evidence="9">
    <name type="scientific">marine metagenome</name>
    <dbReference type="NCBI Taxonomy" id="408172"/>
    <lineage>
        <taxon>unclassified sequences</taxon>
        <taxon>metagenomes</taxon>
        <taxon>ecological metagenomes</taxon>
    </lineage>
</organism>
<dbReference type="InterPro" id="IPR000432">
    <property type="entry name" value="DNA_mismatch_repair_MutS_C"/>
</dbReference>
<reference evidence="9" key="1">
    <citation type="submission" date="2018-05" db="EMBL/GenBank/DDBJ databases">
        <authorList>
            <person name="Lanie J.A."/>
            <person name="Ng W.-L."/>
            <person name="Kazmierczak K.M."/>
            <person name="Andrzejewski T.M."/>
            <person name="Davidsen T.M."/>
            <person name="Wayne K.J."/>
            <person name="Tettelin H."/>
            <person name="Glass J.I."/>
            <person name="Rusch D."/>
            <person name="Podicherti R."/>
            <person name="Tsui H.-C.T."/>
            <person name="Winkler M.E."/>
        </authorList>
    </citation>
    <scope>NUCLEOTIDE SEQUENCE</scope>
</reference>
<dbReference type="InterPro" id="IPR036187">
    <property type="entry name" value="DNA_mismatch_repair_MutS_sf"/>
</dbReference>
<dbReference type="Pfam" id="PF05188">
    <property type="entry name" value="MutS_II"/>
    <property type="match status" value="1"/>
</dbReference>
<dbReference type="Gene3D" id="3.40.50.300">
    <property type="entry name" value="P-loop containing nucleotide triphosphate hydrolases"/>
    <property type="match status" value="1"/>
</dbReference>
<keyword evidence="7" id="KW-0175">Coiled coil</keyword>
<dbReference type="GO" id="GO:0140664">
    <property type="term" value="F:ATP-dependent DNA damage sensor activity"/>
    <property type="evidence" value="ECO:0007669"/>
    <property type="project" value="InterPro"/>
</dbReference>
<feature type="coiled-coil region" evidence="7">
    <location>
        <begin position="492"/>
        <end position="519"/>
    </location>
</feature>
<dbReference type="InterPro" id="IPR007695">
    <property type="entry name" value="DNA_mismatch_repair_MutS-lik_N"/>
</dbReference>
<evidence type="ECO:0000256" key="6">
    <source>
        <dbReference type="ARBA" id="ARBA00023204"/>
    </source>
</evidence>
<dbReference type="SMART" id="SM00533">
    <property type="entry name" value="MUTSd"/>
    <property type="match status" value="1"/>
</dbReference>
<dbReference type="SUPFAM" id="SSF52540">
    <property type="entry name" value="P-loop containing nucleoside triphosphate hydrolases"/>
    <property type="match status" value="1"/>
</dbReference>
<dbReference type="GO" id="GO:0030983">
    <property type="term" value="F:mismatched DNA binding"/>
    <property type="evidence" value="ECO:0007669"/>
    <property type="project" value="InterPro"/>
</dbReference>
<accession>A0A381SJW0</accession>
<comment type="similarity">
    <text evidence="1">Belongs to the DNA mismatch repair MutS family.</text>
</comment>
<dbReference type="SUPFAM" id="SSF48334">
    <property type="entry name" value="DNA repair protein MutS, domain III"/>
    <property type="match status" value="1"/>
</dbReference>
<evidence type="ECO:0000313" key="9">
    <source>
        <dbReference type="EMBL" id="SVA03719.1"/>
    </source>
</evidence>
<dbReference type="GO" id="GO:0005829">
    <property type="term" value="C:cytosol"/>
    <property type="evidence" value="ECO:0007669"/>
    <property type="project" value="TreeGrafter"/>
</dbReference>
<dbReference type="FunFam" id="3.40.50.300:FF:000870">
    <property type="entry name" value="MutS protein homolog 4"/>
    <property type="match status" value="1"/>
</dbReference>
<dbReference type="SUPFAM" id="SSF55271">
    <property type="entry name" value="DNA repair protein MutS, domain I"/>
    <property type="match status" value="1"/>
</dbReference>
<dbReference type="InterPro" id="IPR036678">
    <property type="entry name" value="MutS_con_dom_sf"/>
</dbReference>
<dbReference type="Gene3D" id="3.40.1170.10">
    <property type="entry name" value="DNA repair protein MutS, domain I"/>
    <property type="match status" value="1"/>
</dbReference>
<dbReference type="Pfam" id="PF00488">
    <property type="entry name" value="MutS_V"/>
    <property type="match status" value="1"/>
</dbReference>
<dbReference type="PIRSF" id="PIRSF037677">
    <property type="entry name" value="DNA_mis_repair_Msh6"/>
    <property type="match status" value="1"/>
</dbReference>
<proteinExistence type="inferred from homology"/>
<dbReference type="GO" id="GO:0005524">
    <property type="term" value="F:ATP binding"/>
    <property type="evidence" value="ECO:0007669"/>
    <property type="project" value="UniProtKB-KW"/>
</dbReference>
<dbReference type="CDD" id="cd03284">
    <property type="entry name" value="ABC_MutS1"/>
    <property type="match status" value="1"/>
</dbReference>
<dbReference type="Pfam" id="PF01624">
    <property type="entry name" value="MutS_I"/>
    <property type="match status" value="1"/>
</dbReference>
<dbReference type="AlphaFoldDB" id="A0A381SJW0"/>
<dbReference type="HAMAP" id="MF_00096">
    <property type="entry name" value="MutS"/>
    <property type="match status" value="1"/>
</dbReference>
<dbReference type="PANTHER" id="PTHR11361">
    <property type="entry name" value="DNA MISMATCH REPAIR PROTEIN MUTS FAMILY MEMBER"/>
    <property type="match status" value="1"/>
</dbReference>
<keyword evidence="6" id="KW-0234">DNA repair</keyword>
<dbReference type="Gene3D" id="3.30.420.110">
    <property type="entry name" value="MutS, connector domain"/>
    <property type="match status" value="1"/>
</dbReference>
<dbReference type="SMART" id="SM00534">
    <property type="entry name" value="MUTSac"/>
    <property type="match status" value="1"/>
</dbReference>
<keyword evidence="4" id="KW-0067">ATP-binding</keyword>
<dbReference type="InterPro" id="IPR007861">
    <property type="entry name" value="DNA_mismatch_repair_MutS_clamp"/>
</dbReference>
<dbReference type="Pfam" id="PF05190">
    <property type="entry name" value="MutS_IV"/>
    <property type="match status" value="1"/>
</dbReference>
<evidence type="ECO:0000256" key="1">
    <source>
        <dbReference type="ARBA" id="ARBA00006271"/>
    </source>
</evidence>
<dbReference type="Pfam" id="PF05192">
    <property type="entry name" value="MutS_III"/>
    <property type="match status" value="1"/>
</dbReference>
<name>A0A381SJW0_9ZZZZ</name>
<evidence type="ECO:0000256" key="7">
    <source>
        <dbReference type="SAM" id="Coils"/>
    </source>
</evidence>
<dbReference type="InterPro" id="IPR005748">
    <property type="entry name" value="DNA_mismatch_repair_MutS"/>
</dbReference>
<evidence type="ECO:0000259" key="8">
    <source>
        <dbReference type="PROSITE" id="PS00486"/>
    </source>
</evidence>
<dbReference type="Gene3D" id="1.10.1420.10">
    <property type="match status" value="2"/>
</dbReference>
<dbReference type="NCBIfam" id="NF003810">
    <property type="entry name" value="PRK05399.1"/>
    <property type="match status" value="1"/>
</dbReference>
<evidence type="ECO:0000256" key="5">
    <source>
        <dbReference type="ARBA" id="ARBA00023125"/>
    </source>
</evidence>
<dbReference type="SUPFAM" id="SSF53150">
    <property type="entry name" value="DNA repair protein MutS, domain II"/>
    <property type="match status" value="1"/>
</dbReference>
<feature type="domain" description="DNA mismatch repair proteins mutS family" evidence="8">
    <location>
        <begin position="684"/>
        <end position="700"/>
    </location>
</feature>
<keyword evidence="5" id="KW-0238">DNA-binding</keyword>
<dbReference type="NCBIfam" id="TIGR01070">
    <property type="entry name" value="mutS1"/>
    <property type="match status" value="1"/>
</dbReference>
<keyword evidence="3" id="KW-0227">DNA damage</keyword>
<dbReference type="PANTHER" id="PTHR11361:SF34">
    <property type="entry name" value="DNA MISMATCH REPAIR PROTEIN MSH1, MITOCHONDRIAL"/>
    <property type="match status" value="1"/>
</dbReference>
<dbReference type="FunFam" id="3.40.1170.10:FF:000001">
    <property type="entry name" value="DNA mismatch repair protein MutS"/>
    <property type="match status" value="1"/>
</dbReference>
<dbReference type="InterPro" id="IPR017261">
    <property type="entry name" value="DNA_mismatch_repair_MutS/MSH"/>
</dbReference>
<dbReference type="InterPro" id="IPR007860">
    <property type="entry name" value="DNA_mmatch_repair_MutS_con_dom"/>
</dbReference>
<keyword evidence="2" id="KW-0547">Nucleotide-binding</keyword>
<dbReference type="InterPro" id="IPR045076">
    <property type="entry name" value="MutS"/>
</dbReference>
<dbReference type="GO" id="GO:0006298">
    <property type="term" value="P:mismatch repair"/>
    <property type="evidence" value="ECO:0007669"/>
    <property type="project" value="InterPro"/>
</dbReference>
<evidence type="ECO:0000256" key="4">
    <source>
        <dbReference type="ARBA" id="ARBA00022840"/>
    </source>
</evidence>